<dbReference type="InterPro" id="IPR003115">
    <property type="entry name" value="ParB_N"/>
</dbReference>
<dbReference type="PANTHER" id="PTHR33375">
    <property type="entry name" value="CHROMOSOME-PARTITIONING PROTEIN PARB-RELATED"/>
    <property type="match status" value="1"/>
</dbReference>
<accession>A0A8S5T888</accession>
<reference evidence="2" key="1">
    <citation type="journal article" date="2021" name="Proc. Natl. Acad. Sci. U.S.A.">
        <title>A Catalog of Tens of Thousands of Viruses from Human Metagenomes Reveals Hidden Associations with Chronic Diseases.</title>
        <authorList>
            <person name="Tisza M.J."/>
            <person name="Buck C.B."/>
        </authorList>
    </citation>
    <scope>NUCLEOTIDE SEQUENCE</scope>
    <source>
        <strain evidence="2">CtmIh35</strain>
    </source>
</reference>
<dbReference type="CDD" id="cd16402">
    <property type="entry name" value="ParB_N_like_MT"/>
    <property type="match status" value="1"/>
</dbReference>
<dbReference type="EMBL" id="BK032772">
    <property type="protein sequence ID" value="DAF59557.1"/>
    <property type="molecule type" value="Genomic_DNA"/>
</dbReference>
<dbReference type="SUPFAM" id="SSF110849">
    <property type="entry name" value="ParB/Sulfiredoxin"/>
    <property type="match status" value="1"/>
</dbReference>
<feature type="domain" description="PI-PLC Y-box" evidence="1">
    <location>
        <begin position="132"/>
        <end position="213"/>
    </location>
</feature>
<dbReference type="GO" id="GO:0006629">
    <property type="term" value="P:lipid metabolic process"/>
    <property type="evidence" value="ECO:0007669"/>
    <property type="project" value="InterPro"/>
</dbReference>
<dbReference type="Pfam" id="PF02195">
    <property type="entry name" value="ParB_N"/>
    <property type="match status" value="1"/>
</dbReference>
<evidence type="ECO:0000259" key="1">
    <source>
        <dbReference type="PROSITE" id="PS50008"/>
    </source>
</evidence>
<organism evidence="2">
    <name type="scientific">Siphoviridae sp. ctmIh35</name>
    <dbReference type="NCBI Taxonomy" id="2827932"/>
    <lineage>
        <taxon>Viruses</taxon>
        <taxon>Duplodnaviria</taxon>
        <taxon>Heunggongvirae</taxon>
        <taxon>Uroviricota</taxon>
        <taxon>Caudoviricetes</taxon>
    </lineage>
</organism>
<dbReference type="GO" id="GO:0035556">
    <property type="term" value="P:intracellular signal transduction"/>
    <property type="evidence" value="ECO:0007669"/>
    <property type="project" value="InterPro"/>
</dbReference>
<dbReference type="InterPro" id="IPR036086">
    <property type="entry name" value="ParB/Sulfiredoxin_sf"/>
</dbReference>
<sequence>MDVVNLKIKDLQPYEKNPRKNDGAVDYVANSIKEFGFKVPIVVDKDNVIVAGHTRYKAAKKLGLKEVPVIVADDLTEEQVKAFRLADNKVAEQAEWDYALLADELDEILDINMQDFGFPDMEPQEEEEPDYYGAERERTFDAYNLHDVDEERLTEKWQMPILKKCTYIPKDLISFNYAKTSKEYEKGVHFYIDDYQFERIWNAPHNYVDILRQFDCILTPDFSLYTEMPLPMQIWNVYRSKMVGQIMQDYGLMVIPTLQWCREDSFEFAFDGIEPGGVVSVSTIGVKQQPDAKKIWTAGMDEAMRQLKPKAVVVYGGDIGYDFGKAKAVYISNHNAERIGRGKT</sequence>
<dbReference type="GO" id="GO:0045881">
    <property type="term" value="P:positive regulation of sporulation resulting in formation of a cellular spore"/>
    <property type="evidence" value="ECO:0007669"/>
    <property type="project" value="TreeGrafter"/>
</dbReference>
<dbReference type="Gene3D" id="3.90.1530.10">
    <property type="entry name" value="Conserved hypothetical protein from pyrococcus furiosus pfu- 392566-001, ParB domain"/>
    <property type="match status" value="1"/>
</dbReference>
<dbReference type="SMART" id="SM00470">
    <property type="entry name" value="ParB"/>
    <property type="match status" value="1"/>
</dbReference>
<protein>
    <submittedName>
        <fullName evidence="2">ParB protein</fullName>
    </submittedName>
</protein>
<dbReference type="InterPro" id="IPR025530">
    <property type="entry name" value="DUF4417"/>
</dbReference>
<dbReference type="InterPro" id="IPR050336">
    <property type="entry name" value="Chromosome_partition/occlusion"/>
</dbReference>
<dbReference type="GO" id="GO:0004435">
    <property type="term" value="F:phosphatidylinositol-4,5-bisphosphate phospholipase C activity"/>
    <property type="evidence" value="ECO:0007669"/>
    <property type="project" value="InterPro"/>
</dbReference>
<proteinExistence type="predicted"/>
<dbReference type="PANTHER" id="PTHR33375:SF1">
    <property type="entry name" value="CHROMOSOME-PARTITIONING PROTEIN PARB-RELATED"/>
    <property type="match status" value="1"/>
</dbReference>
<dbReference type="Pfam" id="PF14386">
    <property type="entry name" value="DUF4417"/>
    <property type="match status" value="1"/>
</dbReference>
<dbReference type="GO" id="GO:0007059">
    <property type="term" value="P:chromosome segregation"/>
    <property type="evidence" value="ECO:0007669"/>
    <property type="project" value="TreeGrafter"/>
</dbReference>
<dbReference type="InterPro" id="IPR001711">
    <property type="entry name" value="PLipase_C_Pinositol-sp_Y"/>
</dbReference>
<evidence type="ECO:0000313" key="2">
    <source>
        <dbReference type="EMBL" id="DAF59557.1"/>
    </source>
</evidence>
<dbReference type="PROSITE" id="PS50008">
    <property type="entry name" value="PIPLC_Y_DOMAIN"/>
    <property type="match status" value="1"/>
</dbReference>
<name>A0A8S5T888_9CAUD</name>